<dbReference type="SUPFAM" id="SSF64307">
    <property type="entry name" value="SirA-like"/>
    <property type="match status" value="1"/>
</dbReference>
<reference evidence="4" key="1">
    <citation type="submission" date="2016-10" db="EMBL/GenBank/DDBJ databases">
        <authorList>
            <person name="Varghese N."/>
            <person name="Submissions S."/>
        </authorList>
    </citation>
    <scope>NUCLEOTIDE SEQUENCE [LARGE SCALE GENOMIC DNA]</scope>
    <source>
        <strain evidence="4">CGMCC 1.10119</strain>
    </source>
</reference>
<feature type="domain" description="DUF2249" evidence="2">
    <location>
        <begin position="21"/>
        <end position="83"/>
    </location>
</feature>
<feature type="region of interest" description="Disordered" evidence="1">
    <location>
        <begin position="1"/>
        <end position="32"/>
    </location>
</feature>
<dbReference type="AlphaFoldDB" id="A0A1G9YP13"/>
<organism evidence="3 4">
    <name type="scientific">Halogranum gelatinilyticum</name>
    <dbReference type="NCBI Taxonomy" id="660521"/>
    <lineage>
        <taxon>Archaea</taxon>
        <taxon>Methanobacteriati</taxon>
        <taxon>Methanobacteriota</taxon>
        <taxon>Stenosarchaea group</taxon>
        <taxon>Halobacteria</taxon>
        <taxon>Halobacteriales</taxon>
        <taxon>Haloferacaceae</taxon>
    </lineage>
</organism>
<dbReference type="RefSeq" id="WP_089699384.1">
    <property type="nucleotide sequence ID" value="NZ_FNHL01000005.1"/>
</dbReference>
<evidence type="ECO:0000313" key="3">
    <source>
        <dbReference type="EMBL" id="SDN10814.1"/>
    </source>
</evidence>
<dbReference type="InterPro" id="IPR036868">
    <property type="entry name" value="TusA-like_sf"/>
</dbReference>
<accession>A0A1G9YP13</accession>
<keyword evidence="4" id="KW-1185">Reference proteome</keyword>
<dbReference type="InterPro" id="IPR018720">
    <property type="entry name" value="DUF2249"/>
</dbReference>
<evidence type="ECO:0000259" key="2">
    <source>
        <dbReference type="Pfam" id="PF10006"/>
    </source>
</evidence>
<evidence type="ECO:0000256" key="1">
    <source>
        <dbReference type="SAM" id="MobiDB-lite"/>
    </source>
</evidence>
<name>A0A1G9YP13_9EURY</name>
<dbReference type="STRING" id="660521.SAMN04487949_3395"/>
<dbReference type="EMBL" id="FNHL01000005">
    <property type="protein sequence ID" value="SDN10814.1"/>
    <property type="molecule type" value="Genomic_DNA"/>
</dbReference>
<proteinExistence type="predicted"/>
<dbReference type="OrthoDB" id="103554at2157"/>
<evidence type="ECO:0000313" key="4">
    <source>
        <dbReference type="Proteomes" id="UP000199451"/>
    </source>
</evidence>
<sequence length="88" mass="10062">MSEVTGIVAETAAPSDRPRETLDVRELPPPKPLQNTLERLAELDDETVFVQLSDRKPQHLYPKLSERGYEYEAVEADDLVVTVVWREL</sequence>
<protein>
    <submittedName>
        <fullName evidence="3">Uncharacterized conserved protein</fullName>
    </submittedName>
</protein>
<dbReference type="Pfam" id="PF10006">
    <property type="entry name" value="DUF2249"/>
    <property type="match status" value="1"/>
</dbReference>
<dbReference type="Proteomes" id="UP000199451">
    <property type="component" value="Unassembled WGS sequence"/>
</dbReference>
<gene>
    <name evidence="3" type="ORF">SAMN04487949_3395</name>
</gene>
<feature type="compositionally biased region" description="Basic and acidic residues" evidence="1">
    <location>
        <begin position="16"/>
        <end position="28"/>
    </location>
</feature>